<feature type="transmembrane region" description="Helical" evidence="3">
    <location>
        <begin position="1329"/>
        <end position="1349"/>
    </location>
</feature>
<keyword evidence="3" id="KW-0472">Membrane</keyword>
<dbReference type="Pfam" id="PF07679">
    <property type="entry name" value="I-set"/>
    <property type="match status" value="1"/>
</dbReference>
<dbReference type="CDD" id="cd00096">
    <property type="entry name" value="Ig"/>
    <property type="match status" value="1"/>
</dbReference>
<dbReference type="PROSITE" id="PS50835">
    <property type="entry name" value="IG_LIKE"/>
    <property type="match status" value="3"/>
</dbReference>
<dbReference type="PANTHER" id="PTHR13817">
    <property type="entry name" value="TITIN"/>
    <property type="match status" value="1"/>
</dbReference>
<dbReference type="InterPro" id="IPR036116">
    <property type="entry name" value="FN3_sf"/>
</dbReference>
<proteinExistence type="predicted"/>
<feature type="domain" description="Fibronectin type-III" evidence="6">
    <location>
        <begin position="503"/>
        <end position="596"/>
    </location>
</feature>
<evidence type="ECO:0000259" key="6">
    <source>
        <dbReference type="PROSITE" id="PS50853"/>
    </source>
</evidence>
<dbReference type="InterPro" id="IPR007110">
    <property type="entry name" value="Ig-like_dom"/>
</dbReference>
<organism evidence="7 8">
    <name type="scientific">Caerostris darwini</name>
    <dbReference type="NCBI Taxonomy" id="1538125"/>
    <lineage>
        <taxon>Eukaryota</taxon>
        <taxon>Metazoa</taxon>
        <taxon>Ecdysozoa</taxon>
        <taxon>Arthropoda</taxon>
        <taxon>Chelicerata</taxon>
        <taxon>Arachnida</taxon>
        <taxon>Araneae</taxon>
        <taxon>Araneomorphae</taxon>
        <taxon>Entelegynae</taxon>
        <taxon>Araneoidea</taxon>
        <taxon>Araneidae</taxon>
        <taxon>Caerostris</taxon>
    </lineage>
</organism>
<evidence type="ECO:0000313" key="7">
    <source>
        <dbReference type="EMBL" id="GIY02304.1"/>
    </source>
</evidence>
<feature type="domain" description="Fibronectin type-III" evidence="6">
    <location>
        <begin position="715"/>
        <end position="811"/>
    </location>
</feature>
<feature type="domain" description="Ig-like" evidence="5">
    <location>
        <begin position="30"/>
        <end position="129"/>
    </location>
</feature>
<dbReference type="GO" id="GO:0009653">
    <property type="term" value="P:anatomical structure morphogenesis"/>
    <property type="evidence" value="ECO:0007669"/>
    <property type="project" value="UniProtKB-ARBA"/>
</dbReference>
<dbReference type="EMBL" id="BPLQ01003666">
    <property type="protein sequence ID" value="GIY02304.1"/>
    <property type="molecule type" value="Genomic_DNA"/>
</dbReference>
<feature type="compositionally biased region" description="Polar residues" evidence="2">
    <location>
        <begin position="1379"/>
        <end position="1395"/>
    </location>
</feature>
<keyword evidence="3" id="KW-1133">Transmembrane helix</keyword>
<dbReference type="GO" id="GO:0030154">
    <property type="term" value="P:cell differentiation"/>
    <property type="evidence" value="ECO:0007669"/>
    <property type="project" value="UniProtKB-ARBA"/>
</dbReference>
<dbReference type="InterPro" id="IPR003599">
    <property type="entry name" value="Ig_sub"/>
</dbReference>
<dbReference type="PANTHER" id="PTHR13817:SF73">
    <property type="entry name" value="FIBRONECTIN TYPE-III DOMAIN-CONTAINING PROTEIN"/>
    <property type="match status" value="1"/>
</dbReference>
<feature type="signal peptide" evidence="4">
    <location>
        <begin position="1"/>
        <end position="28"/>
    </location>
</feature>
<name>A0AAV4Q1J2_9ARAC</name>
<dbReference type="InterPro" id="IPR003961">
    <property type="entry name" value="FN3_dom"/>
</dbReference>
<dbReference type="InterPro" id="IPR036179">
    <property type="entry name" value="Ig-like_dom_sf"/>
</dbReference>
<dbReference type="SMART" id="SM00408">
    <property type="entry name" value="IGc2"/>
    <property type="match status" value="3"/>
</dbReference>
<dbReference type="InterPro" id="IPR013106">
    <property type="entry name" value="Ig_V-set"/>
</dbReference>
<feature type="domain" description="Fibronectin type-III" evidence="6">
    <location>
        <begin position="825"/>
        <end position="921"/>
    </location>
</feature>
<dbReference type="Proteomes" id="UP001054837">
    <property type="component" value="Unassembled WGS sequence"/>
</dbReference>
<dbReference type="SMART" id="SM00409">
    <property type="entry name" value="IG"/>
    <property type="match status" value="4"/>
</dbReference>
<keyword evidence="8" id="KW-1185">Reference proteome</keyword>
<keyword evidence="1" id="KW-0677">Repeat</keyword>
<dbReference type="Pfam" id="PF00041">
    <property type="entry name" value="fn3"/>
    <property type="match status" value="5"/>
</dbReference>
<dbReference type="Pfam" id="PF01682">
    <property type="entry name" value="DB"/>
    <property type="match status" value="4"/>
</dbReference>
<feature type="chain" id="PRO_5043685834" evidence="4">
    <location>
        <begin position="29"/>
        <end position="1409"/>
    </location>
</feature>
<evidence type="ECO:0000256" key="3">
    <source>
        <dbReference type="SAM" id="Phobius"/>
    </source>
</evidence>
<dbReference type="InterPro" id="IPR013783">
    <property type="entry name" value="Ig-like_fold"/>
</dbReference>
<feature type="domain" description="Fibronectin type-III" evidence="6">
    <location>
        <begin position="1217"/>
        <end position="1307"/>
    </location>
</feature>
<accession>A0AAV4Q1J2</accession>
<dbReference type="InterPro" id="IPR003598">
    <property type="entry name" value="Ig_sub2"/>
</dbReference>
<dbReference type="InterPro" id="IPR013098">
    <property type="entry name" value="Ig_I-set"/>
</dbReference>
<gene>
    <name evidence="7" type="ORF">CDAR_112781</name>
</gene>
<dbReference type="PROSITE" id="PS50853">
    <property type="entry name" value="FN3"/>
    <property type="match status" value="5"/>
</dbReference>
<dbReference type="SUPFAM" id="SSF48726">
    <property type="entry name" value="Immunoglobulin"/>
    <property type="match status" value="3"/>
</dbReference>
<dbReference type="Pfam" id="PF07686">
    <property type="entry name" value="V-set"/>
    <property type="match status" value="1"/>
</dbReference>
<dbReference type="InterPro" id="IPR050964">
    <property type="entry name" value="Striated_Muscle_Regulatory"/>
</dbReference>
<evidence type="ECO:0000259" key="5">
    <source>
        <dbReference type="PROSITE" id="PS50835"/>
    </source>
</evidence>
<evidence type="ECO:0000256" key="2">
    <source>
        <dbReference type="SAM" id="MobiDB-lite"/>
    </source>
</evidence>
<dbReference type="InterPro" id="IPR002602">
    <property type="entry name" value="DB"/>
</dbReference>
<dbReference type="CDD" id="cd00063">
    <property type="entry name" value="FN3"/>
    <property type="match status" value="5"/>
</dbReference>
<feature type="region of interest" description="Disordered" evidence="2">
    <location>
        <begin position="1361"/>
        <end position="1409"/>
    </location>
</feature>
<feature type="domain" description="Ig-like" evidence="5">
    <location>
        <begin position="1012"/>
        <end position="1108"/>
    </location>
</feature>
<feature type="domain" description="Ig-like" evidence="5">
    <location>
        <begin position="923"/>
        <end position="1009"/>
    </location>
</feature>
<feature type="domain" description="Fibronectin type-III" evidence="6">
    <location>
        <begin position="254"/>
        <end position="379"/>
    </location>
</feature>
<reference evidence="7 8" key="1">
    <citation type="submission" date="2021-06" db="EMBL/GenBank/DDBJ databases">
        <title>Caerostris darwini draft genome.</title>
        <authorList>
            <person name="Kono N."/>
            <person name="Arakawa K."/>
        </authorList>
    </citation>
    <scope>NUCLEOTIDE SEQUENCE [LARGE SCALE GENOMIC DNA]</scope>
</reference>
<dbReference type="SMART" id="SM00406">
    <property type="entry name" value="IGv"/>
    <property type="match status" value="1"/>
</dbReference>
<protein>
    <submittedName>
        <fullName evidence="7">Neural cell adhesion molecule l1</fullName>
    </submittedName>
</protein>
<evidence type="ECO:0000256" key="1">
    <source>
        <dbReference type="ARBA" id="ARBA00022737"/>
    </source>
</evidence>
<keyword evidence="3" id="KW-0812">Transmembrane</keyword>
<comment type="caution">
    <text evidence="7">The sequence shown here is derived from an EMBL/GenBank/DDBJ whole genome shotgun (WGS) entry which is preliminary data.</text>
</comment>
<evidence type="ECO:0000256" key="4">
    <source>
        <dbReference type="SAM" id="SignalP"/>
    </source>
</evidence>
<sequence length="1409" mass="156352">MELRASSTSCTIFLTFIFLVYSLSITEGAPTLEATPLEPLLAVAGDSVLIDCVVKSLQNYTIIWRRVVPGSNKTEILSAGEVRIIPDPRFSLLHQKDHETWVLQIQKAQVNDSGRYICEVNTSPRMQIFRLLSVVQRISANSKAFPVDHNYTSCCINHGVPASCQEFCSLQSVIMGGHPNPWQCMDHLAVITKCLTDGRNHMPCCVKQNIPEVCRSVCTGDYGLTTVLQHYSCMDYTIPTLSCIAEGIELLPGPPQEVSVEALSDTELKIKWIPPHQDVPVEKYRINITLVKELSALQEFESGTTDPKKMSKMPDGKKPGSTDSFKSFMMVMVDGNKTSYVASGLQSVTMYEVQITSQNSHGRSMPTFAARALTLASPDDDPTFPAKANETYVGHLPNITKCCEDKGVPEGKCLRSLCDPSDEEDTKLSDVLMCEPYVNITFECMAGGADLSNCCQQRGLPDICLGFCRGNVTQLDYRHFICLDRIDIYGNCLLEHYKVLPGAPENFLVSMAHSRWAVLKWSPPSVLPESVLSYVLYWKEVKMDEIVEYKVVNDVKSPHLLDNLKPKTRYEVYVAARNEFGLSRGSTGVVFTTSPEIDEIEKEMERLPAYNETACCIAAGLKTSCLDLCTYNMKMSDLQLLAIPCANQLEILVRCGAGGRDHSSCCQRRGIRWECLPICSAVLDMSPQAVVSTCIGDAGKIIQCMAEGVGQLPEAPEDLHTISVLPTRIHVKWNFRNTTSDPVWFEVRFTETQEKIPPHPLDYAYVENTTETNFALKELKSDTYYSIYVITMNEYGSSLASLVLLVHTPERDEIYNETIEASLGPPHSLEVTHQTMDSVTLSWRSPFHVPANSSLNYLVFFKPVNNSGDIEESSSKVATTNNYLTLSNLTVNTQYAIAVQARTGHQESPLSETVLAWTDPAIPAFVNPPVVVPPEPIVEGANVTLLCVATGMPVPVVSLFLNGQLMVQQQQSHVALVVPHIQHNVTKVDCFADNGLGQGAQSSTSLEVSFMPHVEMMDKRIPAEEGSTSVIRCQVSGHPEPRVLWYRDRKLRDPLKKGPDYDLDIKPHEDKLYTYMATLTLQQVTTSHEGQYFCYAENQLGKDTVFVNLDVLPKFFNNASACCAEKKVSEECRDACSVDIDIQQALNNPKCFKELDKLMYCAADGSDHRKCCRDNGIQRSCLRWCQGRPIINTQLCILHASKIVSCFEEGKGVLPGPPMNIRYKKVGNDLEIMWDSPQKNPKVVQWYKVFWRPVGSRAMFRNHTKQRSISLRDLEPGTTYEVVVKAGNHYGISLHSEPLTFTITGVDGNGNIIAESASFSTNPIAKTTAAIIGTAIFLVLIGGLGIFFYQRSRLMKPPPGISPGVSFENPTYMKDNLPHANQNSTSGATGDQPNGDTKRESQTKADPTS</sequence>
<keyword evidence="4" id="KW-0732">Signal</keyword>
<evidence type="ECO:0000313" key="8">
    <source>
        <dbReference type="Proteomes" id="UP001054837"/>
    </source>
</evidence>
<dbReference type="SMART" id="SM00060">
    <property type="entry name" value="FN3"/>
    <property type="match status" value="5"/>
</dbReference>
<dbReference type="Gene3D" id="2.60.40.10">
    <property type="entry name" value="Immunoglobulins"/>
    <property type="match status" value="8"/>
</dbReference>
<dbReference type="SUPFAM" id="SSF49265">
    <property type="entry name" value="Fibronectin type III"/>
    <property type="match status" value="3"/>
</dbReference>